<gene>
    <name evidence="2" type="ORF">CJF60_04265</name>
</gene>
<evidence type="ECO:0000313" key="2">
    <source>
        <dbReference type="EMBL" id="PAF54923.1"/>
    </source>
</evidence>
<protein>
    <recommendedName>
        <fullName evidence="1">Transposase IS30-like HTH domain-containing protein</fullName>
    </recommendedName>
</protein>
<proteinExistence type="predicted"/>
<keyword evidence="3" id="KW-1185">Reference proteome</keyword>
<evidence type="ECO:0000259" key="1">
    <source>
        <dbReference type="Pfam" id="PF13936"/>
    </source>
</evidence>
<dbReference type="InterPro" id="IPR051917">
    <property type="entry name" value="Transposase-Integrase"/>
</dbReference>
<comment type="caution">
    <text evidence="2">The sequence shown here is derived from an EMBL/GenBank/DDBJ whole genome shotgun (WGS) entry which is preliminary data.</text>
</comment>
<reference evidence="2" key="1">
    <citation type="submission" date="2017-08" db="EMBL/GenBank/DDBJ databases">
        <authorList>
            <person name="Alvarez-Ponce D."/>
            <person name="Weitzman C.L."/>
            <person name="Tillett R.L."/>
            <person name="Sandmeier F.C."/>
            <person name="Tracy C.R."/>
        </authorList>
    </citation>
    <scope>NUCLEOTIDE SEQUENCE [LARGE SCALE GENOMIC DNA]</scope>
    <source>
        <strain evidence="2">PS6</strain>
    </source>
</reference>
<sequence>MLYKRLGIQERFAIQIFLKDGNSISEISRKLDKDKSTISREIKINSIHGEYDSAKAEQKSNERRHKNFQTFDGKYKEFAKYLIDNYKPETKSIKVVIHDFKDKQPNKPVPCWKTVYNWVNSGNWDIKRDNLLRNEYKHRKKPKISYYSKFKHLWVLPIWLRPDYINDRRKFGHW</sequence>
<dbReference type="InterPro" id="IPR025246">
    <property type="entry name" value="IS30-like_HTH"/>
</dbReference>
<feature type="domain" description="Transposase IS30-like HTH" evidence="1">
    <location>
        <begin position="3"/>
        <end position="43"/>
    </location>
</feature>
<name>A0ABX4H4Y5_9BACT</name>
<dbReference type="PANTHER" id="PTHR10948:SF23">
    <property type="entry name" value="TRANSPOSASE INSI FOR INSERTION SEQUENCE ELEMENT IS30A-RELATED"/>
    <property type="match status" value="1"/>
</dbReference>
<dbReference type="Pfam" id="PF13936">
    <property type="entry name" value="HTH_38"/>
    <property type="match status" value="1"/>
</dbReference>
<dbReference type="RefSeq" id="WP_084232178.1">
    <property type="nucleotide sequence ID" value="NZ_FWXE01000004.1"/>
</dbReference>
<dbReference type="Proteomes" id="UP000217033">
    <property type="component" value="Unassembled WGS sequence"/>
</dbReference>
<dbReference type="EMBL" id="NQMN01000002">
    <property type="protein sequence ID" value="PAF54923.1"/>
    <property type="molecule type" value="Genomic_DNA"/>
</dbReference>
<accession>A0ABX4H4Y5</accession>
<evidence type="ECO:0000313" key="3">
    <source>
        <dbReference type="Proteomes" id="UP000217033"/>
    </source>
</evidence>
<organism evidence="2 3">
    <name type="scientific">Mycoplasmopsis agassizii</name>
    <dbReference type="NCBI Taxonomy" id="33922"/>
    <lineage>
        <taxon>Bacteria</taxon>
        <taxon>Bacillati</taxon>
        <taxon>Mycoplasmatota</taxon>
        <taxon>Mycoplasmoidales</taxon>
        <taxon>Metamycoplasmataceae</taxon>
        <taxon>Mycoplasmopsis</taxon>
    </lineage>
</organism>
<dbReference type="PANTHER" id="PTHR10948">
    <property type="entry name" value="TRANSPOSASE"/>
    <property type="match status" value="1"/>
</dbReference>